<dbReference type="PANTHER" id="PTHR30024">
    <property type="entry name" value="ALIPHATIC SULFONATES-BINDING PROTEIN-RELATED"/>
    <property type="match status" value="1"/>
</dbReference>
<evidence type="ECO:0000256" key="2">
    <source>
        <dbReference type="ARBA" id="ARBA00010742"/>
    </source>
</evidence>
<dbReference type="EMBL" id="NVSR01000095">
    <property type="protein sequence ID" value="PCI26324.1"/>
    <property type="molecule type" value="Genomic_DNA"/>
</dbReference>
<feature type="domain" description="SsuA/THI5-like" evidence="5">
    <location>
        <begin position="55"/>
        <end position="257"/>
    </location>
</feature>
<dbReference type="SUPFAM" id="SSF53850">
    <property type="entry name" value="Periplasmic binding protein-like II"/>
    <property type="match status" value="1"/>
</dbReference>
<dbReference type="Gene3D" id="3.40.190.10">
    <property type="entry name" value="Periplasmic binding protein-like II"/>
    <property type="match status" value="2"/>
</dbReference>
<reference evidence="7" key="1">
    <citation type="submission" date="2017-08" db="EMBL/GenBank/DDBJ databases">
        <title>A dynamic microbial community with high functional redundancy inhabits the cold, oxic subseafloor aquifer.</title>
        <authorList>
            <person name="Tully B.J."/>
            <person name="Wheat C.G."/>
            <person name="Glazer B.T."/>
            <person name="Huber J.A."/>
        </authorList>
    </citation>
    <scope>NUCLEOTIDE SEQUENCE [LARGE SCALE GENOMIC DNA]</scope>
</reference>
<keyword evidence="4" id="KW-1133">Transmembrane helix</keyword>
<protein>
    <recommendedName>
        <fullName evidence="5">SsuA/THI5-like domain-containing protein</fullName>
    </recommendedName>
</protein>
<evidence type="ECO:0000256" key="4">
    <source>
        <dbReference type="SAM" id="Phobius"/>
    </source>
</evidence>
<evidence type="ECO:0000259" key="5">
    <source>
        <dbReference type="Pfam" id="PF09084"/>
    </source>
</evidence>
<gene>
    <name evidence="6" type="ORF">COB67_10145</name>
</gene>
<dbReference type="GO" id="GO:0042597">
    <property type="term" value="C:periplasmic space"/>
    <property type="evidence" value="ECO:0007669"/>
    <property type="project" value="UniProtKB-SubCell"/>
</dbReference>
<dbReference type="Proteomes" id="UP000218113">
    <property type="component" value="Unassembled WGS sequence"/>
</dbReference>
<keyword evidence="3" id="KW-0732">Signal</keyword>
<evidence type="ECO:0000313" key="6">
    <source>
        <dbReference type="EMBL" id="PCI26324.1"/>
    </source>
</evidence>
<dbReference type="AlphaFoldDB" id="A0A2A4SYW7"/>
<keyword evidence="4" id="KW-0812">Transmembrane</keyword>
<keyword evidence="4" id="KW-0472">Membrane</keyword>
<organism evidence="6 7">
    <name type="scientific">SAR324 cluster bacterium</name>
    <dbReference type="NCBI Taxonomy" id="2024889"/>
    <lineage>
        <taxon>Bacteria</taxon>
        <taxon>Deltaproteobacteria</taxon>
        <taxon>SAR324 cluster</taxon>
    </lineage>
</organism>
<sequence length="342" mass="38695">MFKKLIFPSTVIAALILVGLLWWQFPSKPEMGLKTTGLPIKVAHAYWPGMYWIDIAEKKGWFQEAGLNVKLINYEDYFKSIDDMVKGKIDVHGFSLFDVVNFNSKGADLTLVNYQGTSSGSQAILAGEETKTINELRGKRIGVNKNNYLEYILDVVLEKNGLTLNDVILVDISGEKAPEALTKGLVDAVVTWVPHIEEILKKGNTRKLFDTSEIPGLVPNGSAFHQSFIQQRPHDVQAFINVWHKTMLFIMEHPKDAFEIIAKTYKVSPDAARQFVQLEPIMNLRSNLTAFTYAAGFESLHGAARKINDFMIKKKMTVEELDSTTLLDDRFIQALKWNLKKK</sequence>
<feature type="transmembrane region" description="Helical" evidence="4">
    <location>
        <begin position="6"/>
        <end position="25"/>
    </location>
</feature>
<proteinExistence type="inferred from homology"/>
<comment type="subcellular location">
    <subcellularLocation>
        <location evidence="1">Periplasm</location>
    </subcellularLocation>
</comment>
<name>A0A2A4SYW7_9DELT</name>
<accession>A0A2A4SYW7</accession>
<evidence type="ECO:0000313" key="7">
    <source>
        <dbReference type="Proteomes" id="UP000218113"/>
    </source>
</evidence>
<comment type="similarity">
    <text evidence="2">Belongs to the bacterial solute-binding protein SsuA/TauA family.</text>
</comment>
<dbReference type="InterPro" id="IPR015168">
    <property type="entry name" value="SsuA/THI5"/>
</dbReference>
<dbReference type="PANTHER" id="PTHR30024:SF47">
    <property type="entry name" value="TAURINE-BINDING PERIPLASMIC PROTEIN"/>
    <property type="match status" value="1"/>
</dbReference>
<dbReference type="Pfam" id="PF09084">
    <property type="entry name" value="NMT1"/>
    <property type="match status" value="1"/>
</dbReference>
<comment type="caution">
    <text evidence="6">The sequence shown here is derived from an EMBL/GenBank/DDBJ whole genome shotgun (WGS) entry which is preliminary data.</text>
</comment>
<evidence type="ECO:0000256" key="3">
    <source>
        <dbReference type="ARBA" id="ARBA00022729"/>
    </source>
</evidence>
<evidence type="ECO:0000256" key="1">
    <source>
        <dbReference type="ARBA" id="ARBA00004418"/>
    </source>
</evidence>